<dbReference type="SMART" id="SM00054">
    <property type="entry name" value="EFh"/>
    <property type="match status" value="1"/>
</dbReference>
<evidence type="ECO:0000256" key="1">
    <source>
        <dbReference type="ARBA" id="ARBA00007323"/>
    </source>
</evidence>
<reference evidence="5" key="1">
    <citation type="thesis" date="2020" institute="ProQuest LLC" country="789 East Eisenhower Parkway, Ann Arbor, MI, USA">
        <title>Comparative Genomics and Chromosome Evolution.</title>
        <authorList>
            <person name="Mudd A.B."/>
        </authorList>
    </citation>
    <scope>NUCLEOTIDE SEQUENCE</scope>
    <source>
        <strain evidence="5">HN-11 Male</strain>
        <tissue evidence="5">Kidney and liver</tissue>
    </source>
</reference>
<dbReference type="GO" id="GO:0046914">
    <property type="term" value="F:transition metal ion binding"/>
    <property type="evidence" value="ECO:0007669"/>
    <property type="project" value="InterPro"/>
</dbReference>
<dbReference type="EMBL" id="WNTK01007283">
    <property type="protein sequence ID" value="KAG9463314.1"/>
    <property type="molecule type" value="Genomic_DNA"/>
</dbReference>
<dbReference type="OrthoDB" id="8881129at2759"/>
<dbReference type="Pfam" id="PF00036">
    <property type="entry name" value="EF-hand_1"/>
    <property type="match status" value="1"/>
</dbReference>
<evidence type="ECO:0000256" key="3">
    <source>
        <dbReference type="ARBA" id="ARBA00022837"/>
    </source>
</evidence>
<accession>A0A8J6E7R9</accession>
<dbReference type="Gene3D" id="1.10.238.10">
    <property type="entry name" value="EF-hand"/>
    <property type="match status" value="1"/>
</dbReference>
<dbReference type="PANTHER" id="PTHR11639">
    <property type="entry name" value="S100 CALCIUM-BINDING PROTEIN"/>
    <property type="match status" value="1"/>
</dbReference>
<dbReference type="SMART" id="SM01394">
    <property type="entry name" value="S_100"/>
    <property type="match status" value="1"/>
</dbReference>
<dbReference type="Pfam" id="PF01023">
    <property type="entry name" value="S_100"/>
    <property type="match status" value="1"/>
</dbReference>
<evidence type="ECO:0000259" key="4">
    <source>
        <dbReference type="PROSITE" id="PS50222"/>
    </source>
</evidence>
<dbReference type="AlphaFoldDB" id="A0A8J6E7R9"/>
<dbReference type="PANTHER" id="PTHR11639:SF134">
    <property type="entry name" value="PROTEIN S100-A1-RELATED"/>
    <property type="match status" value="1"/>
</dbReference>
<sequence>MTLEKLMGEMIVCFRKYAGSDGNSGTLSQQELSEMAKKEFPTLCQSPKKDEILKEIFTQMDRDKSNTIDFKEFMIFLTCMTMALEDCCK</sequence>
<organism evidence="5 6">
    <name type="scientific">Eleutherodactylus coqui</name>
    <name type="common">Puerto Rican coqui</name>
    <dbReference type="NCBI Taxonomy" id="57060"/>
    <lineage>
        <taxon>Eukaryota</taxon>
        <taxon>Metazoa</taxon>
        <taxon>Chordata</taxon>
        <taxon>Craniata</taxon>
        <taxon>Vertebrata</taxon>
        <taxon>Euteleostomi</taxon>
        <taxon>Amphibia</taxon>
        <taxon>Batrachia</taxon>
        <taxon>Anura</taxon>
        <taxon>Neobatrachia</taxon>
        <taxon>Hyloidea</taxon>
        <taxon>Eleutherodactylidae</taxon>
        <taxon>Eleutherodactylinae</taxon>
        <taxon>Eleutherodactylus</taxon>
        <taxon>Eleutherodactylus</taxon>
    </lineage>
</organism>
<evidence type="ECO:0000313" key="5">
    <source>
        <dbReference type="EMBL" id="KAG9463314.1"/>
    </source>
</evidence>
<comment type="similarity">
    <text evidence="1">Belongs to the S-100 family.</text>
</comment>
<proteinExistence type="inferred from homology"/>
<feature type="domain" description="EF-hand" evidence="4">
    <location>
        <begin position="48"/>
        <end position="83"/>
    </location>
</feature>
<dbReference type="CDD" id="cd00213">
    <property type="entry name" value="S-100"/>
    <property type="match status" value="1"/>
</dbReference>
<dbReference type="InterPro" id="IPR011992">
    <property type="entry name" value="EF-hand-dom_pair"/>
</dbReference>
<dbReference type="InterPro" id="IPR013787">
    <property type="entry name" value="S100_Ca-bd_sub"/>
</dbReference>
<dbReference type="InterPro" id="IPR034325">
    <property type="entry name" value="S-100_dom"/>
</dbReference>
<dbReference type="PROSITE" id="PS00018">
    <property type="entry name" value="EF_HAND_1"/>
    <property type="match status" value="1"/>
</dbReference>
<dbReference type="InterPro" id="IPR002048">
    <property type="entry name" value="EF_hand_dom"/>
</dbReference>
<dbReference type="Proteomes" id="UP000770717">
    <property type="component" value="Unassembled WGS sequence"/>
</dbReference>
<dbReference type="GO" id="GO:0005509">
    <property type="term" value="F:calcium ion binding"/>
    <property type="evidence" value="ECO:0007669"/>
    <property type="project" value="InterPro"/>
</dbReference>
<dbReference type="InterPro" id="IPR018247">
    <property type="entry name" value="EF_Hand_1_Ca_BS"/>
</dbReference>
<evidence type="ECO:0000256" key="2">
    <source>
        <dbReference type="ARBA" id="ARBA00022723"/>
    </source>
</evidence>
<dbReference type="SUPFAM" id="SSF47473">
    <property type="entry name" value="EF-hand"/>
    <property type="match status" value="1"/>
</dbReference>
<keyword evidence="2" id="KW-0479">Metal-binding</keyword>
<dbReference type="PROSITE" id="PS50222">
    <property type="entry name" value="EF_HAND_2"/>
    <property type="match status" value="1"/>
</dbReference>
<evidence type="ECO:0000313" key="6">
    <source>
        <dbReference type="Proteomes" id="UP000770717"/>
    </source>
</evidence>
<keyword evidence="6" id="KW-1185">Reference proteome</keyword>
<name>A0A8J6E7R9_ELECQ</name>
<gene>
    <name evidence="5" type="ORF">GDO78_022008</name>
</gene>
<comment type="caution">
    <text evidence="5">The sequence shown here is derived from an EMBL/GenBank/DDBJ whole genome shotgun (WGS) entry which is preliminary data.</text>
</comment>
<protein>
    <recommendedName>
        <fullName evidence="4">EF-hand domain-containing protein</fullName>
    </recommendedName>
</protein>
<dbReference type="GO" id="GO:0048306">
    <property type="term" value="F:calcium-dependent protein binding"/>
    <property type="evidence" value="ECO:0007669"/>
    <property type="project" value="TreeGrafter"/>
</dbReference>
<keyword evidence="3" id="KW-0106">Calcium</keyword>